<evidence type="ECO:0000313" key="6">
    <source>
        <dbReference type="Proteomes" id="UP000266172"/>
    </source>
</evidence>
<keyword evidence="1" id="KW-0677">Repeat</keyword>
<protein>
    <recommendedName>
        <fullName evidence="7">Tetratricopeptide repeat protein</fullName>
    </recommendedName>
</protein>
<evidence type="ECO:0000256" key="3">
    <source>
        <dbReference type="PROSITE-ProRule" id="PRU00339"/>
    </source>
</evidence>
<proteinExistence type="predicted"/>
<dbReference type="SMART" id="SM00028">
    <property type="entry name" value="TPR"/>
    <property type="match status" value="5"/>
</dbReference>
<dbReference type="Pfam" id="PF13181">
    <property type="entry name" value="TPR_8"/>
    <property type="match status" value="2"/>
</dbReference>
<dbReference type="Pfam" id="PF13432">
    <property type="entry name" value="TPR_16"/>
    <property type="match status" value="1"/>
</dbReference>
<feature type="compositionally biased region" description="Low complexity" evidence="4">
    <location>
        <begin position="359"/>
        <end position="373"/>
    </location>
</feature>
<evidence type="ECO:0000256" key="4">
    <source>
        <dbReference type="SAM" id="MobiDB-lite"/>
    </source>
</evidence>
<dbReference type="AlphaFoldDB" id="A0A395VC21"/>
<evidence type="ECO:0000313" key="5">
    <source>
        <dbReference type="EMBL" id="RGS40651.1"/>
    </source>
</evidence>
<dbReference type="EMBL" id="QRVL01000006">
    <property type="protein sequence ID" value="RGS40651.1"/>
    <property type="molecule type" value="Genomic_DNA"/>
</dbReference>
<evidence type="ECO:0008006" key="7">
    <source>
        <dbReference type="Google" id="ProtNLM"/>
    </source>
</evidence>
<reference evidence="5 6" key="1">
    <citation type="submission" date="2018-08" db="EMBL/GenBank/DDBJ databases">
        <title>A genome reference for cultivated species of the human gut microbiota.</title>
        <authorList>
            <person name="Zou Y."/>
            <person name="Xue W."/>
            <person name="Luo G."/>
        </authorList>
    </citation>
    <scope>NUCLEOTIDE SEQUENCE [LARGE SCALE GENOMIC DNA]</scope>
    <source>
        <strain evidence="5 6">AF22-12AC</strain>
    </source>
</reference>
<evidence type="ECO:0000256" key="1">
    <source>
        <dbReference type="ARBA" id="ARBA00022737"/>
    </source>
</evidence>
<comment type="caution">
    <text evidence="5">The sequence shown here is derived from an EMBL/GenBank/DDBJ whole genome shotgun (WGS) entry which is preliminary data.</text>
</comment>
<dbReference type="InterPro" id="IPR019734">
    <property type="entry name" value="TPR_rpt"/>
</dbReference>
<evidence type="ECO:0000256" key="2">
    <source>
        <dbReference type="ARBA" id="ARBA00022803"/>
    </source>
</evidence>
<dbReference type="PROSITE" id="PS51257">
    <property type="entry name" value="PROKAR_LIPOPROTEIN"/>
    <property type="match status" value="1"/>
</dbReference>
<dbReference type="PANTHER" id="PTHR44858:SF1">
    <property type="entry name" value="UDP-N-ACETYLGLUCOSAMINE--PEPTIDE N-ACETYLGLUCOSAMINYLTRANSFERASE SPINDLY-RELATED"/>
    <property type="match status" value="1"/>
</dbReference>
<feature type="compositionally biased region" description="Low complexity" evidence="4">
    <location>
        <begin position="341"/>
        <end position="351"/>
    </location>
</feature>
<dbReference type="SUPFAM" id="SSF48452">
    <property type="entry name" value="TPR-like"/>
    <property type="match status" value="2"/>
</dbReference>
<feature type="region of interest" description="Disordered" evidence="4">
    <location>
        <begin position="331"/>
        <end position="381"/>
    </location>
</feature>
<sequence length="381" mass="40697">MEINHHRTYRGKAAVFLLVTAALLAGCANERTEDELSYRKIGIESMQSGDYEGALAAFDGALACCTGKITDLEIDICYYKAAAQYAAQDTEGALETYNAMIDYDGKNANAYYLRGCLKLGTGDTDGAKQDFADAVKYNHSDYELYINIYKNLAAYDLAEDGTAYLNDAFSIKGNDAESLAYRGEIYYLLGQYDNAIKELTSAIDAGSAAANLTLAQVYEAQQDTANAQTYYQAYVDAGVADSEAMNALAQIEMGKLNYNGALSYIEQGLSMESVPNRRVLLQNQIICMEYTGDFAGAYEVMTAYTAAYPDDAEALREYTFLKSRVDTPAGTEVQGEVVVPGDSGTDNTTDGTGSGTDGTDGADGTDSGADAGTDGSGDSGQ</sequence>
<name>A0A395VC21_9FIRM</name>
<dbReference type="PANTHER" id="PTHR44858">
    <property type="entry name" value="TETRATRICOPEPTIDE REPEAT PROTEIN 6"/>
    <property type="match status" value="1"/>
</dbReference>
<gene>
    <name evidence="5" type="ORF">DWX93_09335</name>
</gene>
<keyword evidence="2 3" id="KW-0802">TPR repeat</keyword>
<dbReference type="Gene3D" id="1.25.40.10">
    <property type="entry name" value="Tetratricopeptide repeat domain"/>
    <property type="match status" value="1"/>
</dbReference>
<dbReference type="InterPro" id="IPR050498">
    <property type="entry name" value="Ycf3"/>
</dbReference>
<accession>A0A395VC21</accession>
<organism evidence="5 6">
    <name type="scientific">Roseburia hominis</name>
    <dbReference type="NCBI Taxonomy" id="301301"/>
    <lineage>
        <taxon>Bacteria</taxon>
        <taxon>Bacillati</taxon>
        <taxon>Bacillota</taxon>
        <taxon>Clostridia</taxon>
        <taxon>Lachnospirales</taxon>
        <taxon>Lachnospiraceae</taxon>
        <taxon>Roseburia</taxon>
    </lineage>
</organism>
<feature type="repeat" description="TPR" evidence="3">
    <location>
        <begin position="176"/>
        <end position="209"/>
    </location>
</feature>
<dbReference type="PROSITE" id="PS50005">
    <property type="entry name" value="TPR"/>
    <property type="match status" value="1"/>
</dbReference>
<dbReference type="InterPro" id="IPR011990">
    <property type="entry name" value="TPR-like_helical_dom_sf"/>
</dbReference>
<dbReference type="Proteomes" id="UP000266172">
    <property type="component" value="Unassembled WGS sequence"/>
</dbReference>